<dbReference type="EMBL" id="KK914614">
    <property type="protein sequence ID" value="KDP31548.1"/>
    <property type="molecule type" value="Genomic_DNA"/>
</dbReference>
<gene>
    <name evidence="1" type="ORF">JCGZ_15203</name>
</gene>
<dbReference type="AlphaFoldDB" id="A0A067K940"/>
<evidence type="ECO:0008006" key="3">
    <source>
        <dbReference type="Google" id="ProtNLM"/>
    </source>
</evidence>
<keyword evidence="2" id="KW-1185">Reference proteome</keyword>
<organism evidence="1 2">
    <name type="scientific">Jatropha curcas</name>
    <name type="common">Barbados nut</name>
    <dbReference type="NCBI Taxonomy" id="180498"/>
    <lineage>
        <taxon>Eukaryota</taxon>
        <taxon>Viridiplantae</taxon>
        <taxon>Streptophyta</taxon>
        <taxon>Embryophyta</taxon>
        <taxon>Tracheophyta</taxon>
        <taxon>Spermatophyta</taxon>
        <taxon>Magnoliopsida</taxon>
        <taxon>eudicotyledons</taxon>
        <taxon>Gunneridae</taxon>
        <taxon>Pentapetalae</taxon>
        <taxon>rosids</taxon>
        <taxon>fabids</taxon>
        <taxon>Malpighiales</taxon>
        <taxon>Euphorbiaceae</taxon>
        <taxon>Crotonoideae</taxon>
        <taxon>Jatropheae</taxon>
        <taxon>Jatropha</taxon>
    </lineage>
</organism>
<reference evidence="1 2" key="1">
    <citation type="journal article" date="2014" name="PLoS ONE">
        <title>Global Analysis of Gene Expression Profiles in Physic Nut (Jatropha curcas L.) Seedlings Exposed to Salt Stress.</title>
        <authorList>
            <person name="Zhang L."/>
            <person name="Zhang C."/>
            <person name="Wu P."/>
            <person name="Chen Y."/>
            <person name="Li M."/>
            <person name="Jiang H."/>
            <person name="Wu G."/>
        </authorList>
    </citation>
    <scope>NUCLEOTIDE SEQUENCE [LARGE SCALE GENOMIC DNA]</scope>
    <source>
        <strain evidence="2">cv. GZQX0401</strain>
        <tissue evidence="1">Young leaves</tissue>
    </source>
</reference>
<name>A0A067K940_JATCU</name>
<dbReference type="Proteomes" id="UP000027138">
    <property type="component" value="Unassembled WGS sequence"/>
</dbReference>
<dbReference type="OrthoDB" id="1433766at2759"/>
<evidence type="ECO:0000313" key="1">
    <source>
        <dbReference type="EMBL" id="KDP31548.1"/>
    </source>
</evidence>
<evidence type="ECO:0000313" key="2">
    <source>
        <dbReference type="Proteomes" id="UP000027138"/>
    </source>
</evidence>
<accession>A0A067K940</accession>
<sequence length="424" mass="46669">MALLAASRSSNRADTSGARPCNGLHCLYGYAATVRKNKGDPAVLACLRDLGRVSSYAWGSLALAHLYHGLDVWTRGSGESNWQFLRPLEVWAYEYRIYPSGLGGDASADAWRISRYLAHRHHTFSSSEDSHYWRCSFNDRTLADVTPSDSLRGRCLGGLSCSCRGRGLYPIQDPAAGLLEASARCSSSPYVPAGGYDPGGPIGGVCASPADAHLTAGDYASYFTTRLQARLPEVQEYTQDRRRHRNPAYYRAQAEAEAEADALAGPIGAVLGDVPFPPGMEVALDPTLGLGSAIIIPADLRQAPPPLQLDPEHATHISRKNVPAQRYQELYQRFGFARSYIARLIWRLGGCGGTSPASPALLPDSRWRLIDSGPGWRWRGFLWISPRMRRMMMVAPRPMMRRHLHPLRQQLVPAEGDVNRPSPF</sequence>
<protein>
    <recommendedName>
        <fullName evidence="3">Aminotransferase-like plant mobile domain-containing protein</fullName>
    </recommendedName>
</protein>
<proteinExistence type="predicted"/>